<gene>
    <name evidence="3" type="ORF">TrRE_jg2347</name>
</gene>
<feature type="domain" description="TLDc" evidence="2">
    <location>
        <begin position="100"/>
        <end position="246"/>
    </location>
</feature>
<name>A0A9W7ASB1_9STRA</name>
<evidence type="ECO:0000256" key="1">
    <source>
        <dbReference type="SAM" id="MobiDB-lite"/>
    </source>
</evidence>
<sequence>MSSKWLDNIFKGDQPEEMDKNSEKMEQDQEMIGGDKGRDKEGDEGGDEGINEGKNKEQMEKDPRDPIEKLFNFFFGDYPCTKDSWAVPLPNDSPTSSTSNLLPLSYLPRRYRPMLKNTNMESRDMVLTYSASSDGWDPLAFHSKLDRQGACLVVALTSEGQVCGGYNPKGWCGYGEYRGSVAAFLFTFSGGEGEEEDDRPVKLRKVGGAGLAQLDFPEAAVSFGSDSFVLDTSHSDKPLPSNDSAP</sequence>
<comment type="caution">
    <text evidence="3">The sequence shown here is derived from an EMBL/GenBank/DDBJ whole genome shotgun (WGS) entry which is preliminary data.</text>
</comment>
<feature type="compositionally biased region" description="Basic and acidic residues" evidence="1">
    <location>
        <begin position="13"/>
        <end position="43"/>
    </location>
</feature>
<reference evidence="3" key="1">
    <citation type="submission" date="2022-07" db="EMBL/GenBank/DDBJ databases">
        <title>Genome analysis of Parmales, a sister group of diatoms, reveals the evolutionary specialization of diatoms from phago-mixotrophs to photoautotrophs.</title>
        <authorList>
            <person name="Ban H."/>
            <person name="Sato S."/>
            <person name="Yoshikawa S."/>
            <person name="Kazumasa Y."/>
            <person name="Nakamura Y."/>
            <person name="Ichinomiya M."/>
            <person name="Saitoh K."/>
            <person name="Sato N."/>
            <person name="Blanc-Mathieu R."/>
            <person name="Endo H."/>
            <person name="Kuwata A."/>
            <person name="Ogata H."/>
        </authorList>
    </citation>
    <scope>NUCLEOTIDE SEQUENCE</scope>
</reference>
<feature type="compositionally biased region" description="Basic and acidic residues" evidence="1">
    <location>
        <begin position="51"/>
        <end position="63"/>
    </location>
</feature>
<dbReference type="PROSITE" id="PS51886">
    <property type="entry name" value="TLDC"/>
    <property type="match status" value="1"/>
</dbReference>
<keyword evidence="4" id="KW-1185">Reference proteome</keyword>
<proteinExistence type="predicted"/>
<dbReference type="AlphaFoldDB" id="A0A9W7ASB1"/>
<evidence type="ECO:0000313" key="4">
    <source>
        <dbReference type="Proteomes" id="UP001165082"/>
    </source>
</evidence>
<dbReference type="EMBL" id="BRXZ01001512">
    <property type="protein sequence ID" value="GMH73030.1"/>
    <property type="molecule type" value="Genomic_DNA"/>
</dbReference>
<evidence type="ECO:0000313" key="3">
    <source>
        <dbReference type="EMBL" id="GMH73030.1"/>
    </source>
</evidence>
<feature type="region of interest" description="Disordered" evidence="1">
    <location>
        <begin position="1"/>
        <end position="63"/>
    </location>
</feature>
<evidence type="ECO:0000259" key="2">
    <source>
        <dbReference type="PROSITE" id="PS51886"/>
    </source>
</evidence>
<dbReference type="OrthoDB" id="25620at2759"/>
<dbReference type="Pfam" id="PF07534">
    <property type="entry name" value="TLD"/>
    <property type="match status" value="1"/>
</dbReference>
<protein>
    <recommendedName>
        <fullName evidence="2">TLDc domain-containing protein</fullName>
    </recommendedName>
</protein>
<dbReference type="Proteomes" id="UP001165082">
    <property type="component" value="Unassembled WGS sequence"/>
</dbReference>
<organism evidence="3 4">
    <name type="scientific">Triparma retinervis</name>
    <dbReference type="NCBI Taxonomy" id="2557542"/>
    <lineage>
        <taxon>Eukaryota</taxon>
        <taxon>Sar</taxon>
        <taxon>Stramenopiles</taxon>
        <taxon>Ochrophyta</taxon>
        <taxon>Bolidophyceae</taxon>
        <taxon>Parmales</taxon>
        <taxon>Triparmaceae</taxon>
        <taxon>Triparma</taxon>
    </lineage>
</organism>
<dbReference type="InterPro" id="IPR006571">
    <property type="entry name" value="TLDc_dom"/>
</dbReference>
<accession>A0A9W7ASB1</accession>